<dbReference type="Proteomes" id="UP000326546">
    <property type="component" value="Chromosome"/>
</dbReference>
<dbReference type="Gene3D" id="3.40.630.30">
    <property type="match status" value="1"/>
</dbReference>
<dbReference type="KEGG" id="serw:FY030_07330"/>
<dbReference type="EMBL" id="CP044427">
    <property type="protein sequence ID" value="QFG68553.1"/>
    <property type="molecule type" value="Genomic_DNA"/>
</dbReference>
<sequence>MPSPASLGATAARVQARPVTEDEAFLLGALHLQALRRAGVDTSSAPPHVQDFATRWAARSTDLPAWVAECDGEHVGLAVCRLPPLPRVGRGNPELVILEPLGELPPEAVALALVRGVVSWFGREGFYAVDVAPELPVPPAVLDAARADVAQGRRVSLPTRP</sequence>
<accession>A0A5J6V691</accession>
<organism evidence="1 2">
    <name type="scientific">Ornithinimicrobium pratense</name>
    <dbReference type="NCBI Taxonomy" id="2593973"/>
    <lineage>
        <taxon>Bacteria</taxon>
        <taxon>Bacillati</taxon>
        <taxon>Actinomycetota</taxon>
        <taxon>Actinomycetes</taxon>
        <taxon>Micrococcales</taxon>
        <taxon>Ornithinimicrobiaceae</taxon>
        <taxon>Ornithinimicrobium</taxon>
    </lineage>
</organism>
<gene>
    <name evidence="1" type="ORF">FY030_07330</name>
</gene>
<dbReference type="RefSeq" id="WP_158060941.1">
    <property type="nucleotide sequence ID" value="NZ_CP044427.1"/>
</dbReference>
<keyword evidence="2" id="KW-1185">Reference proteome</keyword>
<dbReference type="OrthoDB" id="4865538at2"/>
<proteinExistence type="predicted"/>
<dbReference type="InterPro" id="IPR016181">
    <property type="entry name" value="Acyl_CoA_acyltransferase"/>
</dbReference>
<evidence type="ECO:0000313" key="2">
    <source>
        <dbReference type="Proteomes" id="UP000326546"/>
    </source>
</evidence>
<evidence type="ECO:0008006" key="3">
    <source>
        <dbReference type="Google" id="ProtNLM"/>
    </source>
</evidence>
<evidence type="ECO:0000313" key="1">
    <source>
        <dbReference type="EMBL" id="QFG68553.1"/>
    </source>
</evidence>
<dbReference type="AlphaFoldDB" id="A0A5J6V691"/>
<protein>
    <recommendedName>
        <fullName evidence="3">GNAT family N-acetyltransferase</fullName>
    </recommendedName>
</protein>
<dbReference type="SUPFAM" id="SSF55729">
    <property type="entry name" value="Acyl-CoA N-acyltransferases (Nat)"/>
    <property type="match status" value="1"/>
</dbReference>
<reference evidence="1 2" key="1">
    <citation type="submission" date="2019-09" db="EMBL/GenBank/DDBJ databases">
        <title>Serinicoccus pratensis sp. nov., isolated from meadow soil.</title>
        <authorList>
            <person name="Zhang W."/>
        </authorList>
    </citation>
    <scope>NUCLEOTIDE SEQUENCE [LARGE SCALE GENOMIC DNA]</scope>
    <source>
        <strain evidence="1 2">W204</strain>
    </source>
</reference>
<name>A0A5J6V691_9MICO</name>